<proteinExistence type="inferred from homology"/>
<comment type="similarity">
    <text evidence="2">Belongs to the aromatic amine dehydrogenase heavy chain family.</text>
</comment>
<dbReference type="InterPro" id="IPR009451">
    <property type="entry name" value="Metamine_DH_Hvc"/>
</dbReference>
<feature type="disulfide bond" evidence="8">
    <location>
        <begin position="174"/>
        <end position="190"/>
    </location>
</feature>
<dbReference type="HOGENOM" id="CLU_059384_0_0_5"/>
<dbReference type="Proteomes" id="UP000002745">
    <property type="component" value="Chromosome"/>
</dbReference>
<dbReference type="EMBL" id="CP001678">
    <property type="protein sequence ID" value="ACT60414.1"/>
    <property type="molecule type" value="Genomic_DNA"/>
</dbReference>
<accession>C6XQB5</accession>
<feature type="chain" id="PRO_5002974109" evidence="9">
    <location>
        <begin position="22"/>
        <end position="380"/>
    </location>
</feature>
<evidence type="ECO:0000256" key="8">
    <source>
        <dbReference type="PIRSR" id="PIRSR609451-50"/>
    </source>
</evidence>
<evidence type="ECO:0000256" key="6">
    <source>
        <dbReference type="ARBA" id="ARBA00022982"/>
    </source>
</evidence>
<organism evidence="10 11">
    <name type="scientific">Hirschia baltica (strain ATCC 49814 / DSM 5838 / IFAM 1418)</name>
    <dbReference type="NCBI Taxonomy" id="582402"/>
    <lineage>
        <taxon>Bacteria</taxon>
        <taxon>Pseudomonadati</taxon>
        <taxon>Pseudomonadota</taxon>
        <taxon>Alphaproteobacteria</taxon>
        <taxon>Hyphomonadales</taxon>
        <taxon>Hyphomonadaceae</taxon>
        <taxon>Hirschia</taxon>
    </lineage>
</organism>
<keyword evidence="11" id="KW-1185">Reference proteome</keyword>
<dbReference type="GO" id="GO:0030058">
    <property type="term" value="F:aliphatic amine dehydrogenase activity"/>
    <property type="evidence" value="ECO:0007669"/>
    <property type="project" value="InterPro"/>
</dbReference>
<feature type="signal peptide" evidence="9">
    <location>
        <begin position="1"/>
        <end position="21"/>
    </location>
</feature>
<dbReference type="STRING" id="582402.Hbal_2741"/>
<dbReference type="Pfam" id="PF06433">
    <property type="entry name" value="Me-amine-dh_H"/>
    <property type="match status" value="1"/>
</dbReference>
<reference evidence="11" key="1">
    <citation type="journal article" date="2011" name="J. Bacteriol.">
        <title>Genome sequences of eight morphologically diverse alphaproteobacteria.</title>
        <authorList>
            <consortium name="US DOE Joint Genome Institute"/>
            <person name="Brown P.J."/>
            <person name="Kysela D.T."/>
            <person name="Buechlein A."/>
            <person name="Hemmerich C."/>
            <person name="Brun Y.V."/>
        </authorList>
    </citation>
    <scope>NUCLEOTIDE SEQUENCE [LARGE SCALE GENOMIC DNA]</scope>
    <source>
        <strain evidence="11">ATCC 49814 / DSM 5838 / IFAM 1418</strain>
    </source>
</reference>
<dbReference type="AlphaFoldDB" id="C6XQB5"/>
<gene>
    <name evidence="10" type="ordered locus">Hbal_2741</name>
</gene>
<dbReference type="eggNOG" id="COG3391">
    <property type="taxonomic scope" value="Bacteria"/>
</dbReference>
<evidence type="ECO:0000313" key="10">
    <source>
        <dbReference type="EMBL" id="ACT60414.1"/>
    </source>
</evidence>
<evidence type="ECO:0000256" key="7">
    <source>
        <dbReference type="ARBA" id="ARBA00023002"/>
    </source>
</evidence>
<comment type="subcellular location">
    <subcellularLocation>
        <location evidence="1">Periplasm</location>
    </subcellularLocation>
</comment>
<keyword evidence="4 9" id="KW-0732">Signal</keyword>
<keyword evidence="6" id="KW-0249">Electron transport</keyword>
<dbReference type="SUPFAM" id="SSF50969">
    <property type="entry name" value="YVTN repeat-like/Quinoprotein amine dehydrogenase"/>
    <property type="match status" value="1"/>
</dbReference>
<evidence type="ECO:0000256" key="9">
    <source>
        <dbReference type="SAM" id="SignalP"/>
    </source>
</evidence>
<dbReference type="InterPro" id="IPR015943">
    <property type="entry name" value="WD40/YVTN_repeat-like_dom_sf"/>
</dbReference>
<dbReference type="RefSeq" id="WP_015828564.1">
    <property type="nucleotide sequence ID" value="NC_012982.1"/>
</dbReference>
<evidence type="ECO:0000256" key="1">
    <source>
        <dbReference type="ARBA" id="ARBA00004418"/>
    </source>
</evidence>
<sequence>MSLKSCALGALIFLASPVGFAQEPIAPEELTVEKEIPDGENVYVLSSSWAGASSVLVLSADDLSYKGNIPAGLTPQVAMLPGNEEGYIVSAFAERMMYGPVSAYLQKFDVKTLAFEQEVEMLPRMAQVAAQVTVLALSSDGKWAFVQNATPATSVSVVKLSSGEVVDEIPNPGCWGIYPSTSGSKYSTLCGDGAMVTYVIGSDGKFLRQKASEPIFDVETKPLFSNAQRDGINLMFISYDGSVVTVSDEGTEAVLRDEWKFNEGIEGNWAPGGYELSAFNEPNGILFVLMHSDAKDGSHKNGAEEMWALDIKNKKVLYRSAVEHIVNISVNQAKDKPLVFGTDSHDSGLYKYEVDPEAKFAAKLTAEFDLKGVGYLVAEK</sequence>
<evidence type="ECO:0000256" key="2">
    <source>
        <dbReference type="ARBA" id="ARBA00010548"/>
    </source>
</evidence>
<keyword evidence="3" id="KW-0813">Transport</keyword>
<evidence type="ECO:0000256" key="5">
    <source>
        <dbReference type="ARBA" id="ARBA00022764"/>
    </source>
</evidence>
<keyword evidence="8" id="KW-1015">Disulfide bond</keyword>
<protein>
    <submittedName>
        <fullName evidence="10">Amine dehydrogenase</fullName>
    </submittedName>
</protein>
<dbReference type="GO" id="GO:0042597">
    <property type="term" value="C:periplasmic space"/>
    <property type="evidence" value="ECO:0007669"/>
    <property type="project" value="UniProtKB-SubCell"/>
</dbReference>
<evidence type="ECO:0000256" key="4">
    <source>
        <dbReference type="ARBA" id="ARBA00022729"/>
    </source>
</evidence>
<dbReference type="InterPro" id="IPR011044">
    <property type="entry name" value="Quino_amine_DH_bsu"/>
</dbReference>
<name>C6XQB5_HIRBI</name>
<evidence type="ECO:0000256" key="3">
    <source>
        <dbReference type="ARBA" id="ARBA00022448"/>
    </source>
</evidence>
<keyword evidence="7" id="KW-0560">Oxidoreductase</keyword>
<dbReference type="Gene3D" id="2.130.10.10">
    <property type="entry name" value="YVTN repeat-like/Quinoprotein amine dehydrogenase"/>
    <property type="match status" value="1"/>
</dbReference>
<evidence type="ECO:0000313" key="11">
    <source>
        <dbReference type="Proteomes" id="UP000002745"/>
    </source>
</evidence>
<dbReference type="OrthoDB" id="7209000at2"/>
<keyword evidence="5" id="KW-0574">Periplasm</keyword>
<dbReference type="KEGG" id="hba:Hbal_2741"/>